<gene>
    <name evidence="4" type="ORF">AFUS01_LOCUS46314</name>
</gene>
<evidence type="ECO:0008006" key="6">
    <source>
        <dbReference type="Google" id="ProtNLM"/>
    </source>
</evidence>
<protein>
    <recommendedName>
        <fullName evidence="6">Tetratricopeptide repeat protein 37</fullName>
    </recommendedName>
</protein>
<name>A0A8J2PXK2_9HEXA</name>
<dbReference type="Pfam" id="PF13174">
    <property type="entry name" value="TPR_6"/>
    <property type="match status" value="1"/>
</dbReference>
<organism evidence="4 5">
    <name type="scientific">Allacma fusca</name>
    <dbReference type="NCBI Taxonomy" id="39272"/>
    <lineage>
        <taxon>Eukaryota</taxon>
        <taxon>Metazoa</taxon>
        <taxon>Ecdysozoa</taxon>
        <taxon>Arthropoda</taxon>
        <taxon>Hexapoda</taxon>
        <taxon>Collembola</taxon>
        <taxon>Symphypleona</taxon>
        <taxon>Sminthuridae</taxon>
        <taxon>Allacma</taxon>
    </lineage>
</organism>
<dbReference type="InterPro" id="IPR019734">
    <property type="entry name" value="TPR_rpt"/>
</dbReference>
<evidence type="ECO:0000256" key="1">
    <source>
        <dbReference type="ARBA" id="ARBA00022737"/>
    </source>
</evidence>
<feature type="repeat" description="TPR" evidence="3">
    <location>
        <begin position="477"/>
        <end position="510"/>
    </location>
</feature>
<keyword evidence="5" id="KW-1185">Reference proteome</keyword>
<evidence type="ECO:0000313" key="4">
    <source>
        <dbReference type="EMBL" id="CAG7837164.1"/>
    </source>
</evidence>
<dbReference type="GO" id="GO:0055087">
    <property type="term" value="C:Ski complex"/>
    <property type="evidence" value="ECO:0007669"/>
    <property type="project" value="InterPro"/>
</dbReference>
<evidence type="ECO:0000256" key="2">
    <source>
        <dbReference type="ARBA" id="ARBA00022803"/>
    </source>
</evidence>
<comment type="caution">
    <text evidence="4">The sequence shown here is derived from an EMBL/GenBank/DDBJ whole genome shotgun (WGS) entry which is preliminary data.</text>
</comment>
<dbReference type="GO" id="GO:0006401">
    <property type="term" value="P:RNA catabolic process"/>
    <property type="evidence" value="ECO:0007669"/>
    <property type="project" value="InterPro"/>
</dbReference>
<dbReference type="Proteomes" id="UP000708208">
    <property type="component" value="Unassembled WGS sequence"/>
</dbReference>
<sequence length="1312" mass="148876">MLLFTKFREEMDPKELKSLLKQARTAFKENDYALSVKLCKSILKAEPQNYTALVCMGAALSAAGKGQQCVEAYKLAIAANSAQIPAWQGLVKHYENNGIKSHPDLIEAYKRIAAFHEKDPDETKYIENTMKFAGVLVSQGEFQKGLKVLMRLAKRMTLPVHVSTLVVQIVGNLKGIALTPEEELLHIDALDTLTKNSETAKDEYFKTFYSLLFKRNEIQRLINECLAVPSLYNSIYYPLEYLCRLYVENHPEVDYAREISALADKLFKLYPSSLYGYYAKGKYCYEFGRIRESIQWLKEGLDSKFNKDAAQVFINSKLKFGDYRGALETIEDFRRNVKQMDSESGLKLNLRMLEIEALLGTDIALAEKVLLELEAEGIENYSEAILKLKAKLCVWRMDWSTLRDIMSEVKESDSVLHFYGMLATCDEPAIEISKFCENEQVEEDQLIMSGLTLWKLDKLSEAGIVFNKVVRSSKNHPLPFLYLGKLHSLAGDVNTAIRFFEISYELYPSNEAGSLLSDAYFEAGSGYEEKNKELLSTATKRLKKVNSKWAWLRLGLLYLQIGDVHQATVALQSAVRTDYNDGDLWETLADAYFARGSYHSALKSYNKALELNVNPIYSTYKIGILYQQLNEYPQAIKTFEDLLVKDGTYMPAILELSKTHFKKAQNYFAEKRDSSGIQAIEECLKWATRCLELDKKVLPWKIIGDCVVLLSDLPATTTVRLPKFLLGHSCEDDTRPVDIDQCLRIGTDCLHMALNECKSAGLSLAQSELYHDLGNSYRLRAMRTVNPEDQKLLLKKALAAVKIAVSQKKTNHVYWNTLGVIASHKTLNLGPLAQHAFIKSLQVEPNNVVAWCNLGLLHYHSRSHINAHHCFSKAQTIDPSYSYCWVGQCIVAEEIRPMEAVDLYRHSCLLENYPDIATLGYTDWVCRLLATGSEKEEHYVYSIIKCEAVRTSFDLISHYCDRHPNDPYGYAYRGLLAGRLDLLYSAKHCFEKCLQLLPRNETKMTDIMKCNLAATLLYLGETEKSFELLQEIEDADFKVCCVAAKAFDTARNYEMCIHAYEQAVEKAPDTSSTAEALIGLGIVHGKFTGLEEAKTHIFQAWRLARDKITGLLAIVALSLQKEELTNSDRVIANAVYEEIRSITEYDMLNDVATISSAWFLADGNLNDARNCILRAARRYPWNPALWNTLAHFLIECHGKESIVRPLIRKSVARASVWERTSELLVALSYILEADIPHGILYAKKAVHSEPYVPSTWAILILALYRQMGGIPCQQTLKYTLNIAKKALQLCSDQFSSIASWLRDYIEFVPQLL</sequence>
<proteinExistence type="predicted"/>
<evidence type="ECO:0000313" key="5">
    <source>
        <dbReference type="Proteomes" id="UP000708208"/>
    </source>
</evidence>
<dbReference type="OrthoDB" id="421075at2759"/>
<accession>A0A8J2PXK2</accession>
<keyword evidence="2 3" id="KW-0802">TPR repeat</keyword>
<dbReference type="PROSITE" id="PS50005">
    <property type="entry name" value="TPR"/>
    <property type="match status" value="3"/>
</dbReference>
<dbReference type="Pfam" id="PF13432">
    <property type="entry name" value="TPR_16"/>
    <property type="match status" value="1"/>
</dbReference>
<dbReference type="SMART" id="SM00028">
    <property type="entry name" value="TPR"/>
    <property type="match status" value="10"/>
</dbReference>
<evidence type="ECO:0000256" key="3">
    <source>
        <dbReference type="PROSITE-ProRule" id="PRU00339"/>
    </source>
</evidence>
<feature type="repeat" description="TPR" evidence="3">
    <location>
        <begin position="582"/>
        <end position="615"/>
    </location>
</feature>
<dbReference type="InterPro" id="IPR039226">
    <property type="entry name" value="Ski3/TTC37"/>
</dbReference>
<keyword evidence="1" id="KW-0677">Repeat</keyword>
<dbReference type="PANTHER" id="PTHR15704">
    <property type="entry name" value="SUPERKILLER 3 PROTEIN-RELATED"/>
    <property type="match status" value="1"/>
</dbReference>
<reference evidence="4" key="1">
    <citation type="submission" date="2021-06" db="EMBL/GenBank/DDBJ databases">
        <authorList>
            <person name="Hodson N. C."/>
            <person name="Mongue J. A."/>
            <person name="Jaron S. K."/>
        </authorList>
    </citation>
    <scope>NUCLEOTIDE SEQUENCE</scope>
</reference>
<dbReference type="PANTHER" id="PTHR15704:SF7">
    <property type="entry name" value="SUPERKILLER COMPLEX PROTEIN 3"/>
    <property type="match status" value="1"/>
</dbReference>
<dbReference type="EMBL" id="CAJVCH010571306">
    <property type="protein sequence ID" value="CAG7837164.1"/>
    <property type="molecule type" value="Genomic_DNA"/>
</dbReference>
<feature type="repeat" description="TPR" evidence="3">
    <location>
        <begin position="548"/>
        <end position="581"/>
    </location>
</feature>